<proteinExistence type="predicted"/>
<dbReference type="AlphaFoldDB" id="A0A166ILR6"/>
<feature type="signal peptide" evidence="1">
    <location>
        <begin position="1"/>
        <end position="22"/>
    </location>
</feature>
<dbReference type="Gene3D" id="1.25.40.20">
    <property type="entry name" value="Ankyrin repeat-containing domain"/>
    <property type="match status" value="1"/>
</dbReference>
<gene>
    <name evidence="2" type="ORF">FIBSPDRAFT_955018</name>
</gene>
<evidence type="ECO:0008006" key="4">
    <source>
        <dbReference type="Google" id="ProtNLM"/>
    </source>
</evidence>
<dbReference type="InterPro" id="IPR036770">
    <property type="entry name" value="Ankyrin_rpt-contain_sf"/>
</dbReference>
<organism evidence="2 3">
    <name type="scientific">Athelia psychrophila</name>
    <dbReference type="NCBI Taxonomy" id="1759441"/>
    <lineage>
        <taxon>Eukaryota</taxon>
        <taxon>Fungi</taxon>
        <taxon>Dikarya</taxon>
        <taxon>Basidiomycota</taxon>
        <taxon>Agaricomycotina</taxon>
        <taxon>Agaricomycetes</taxon>
        <taxon>Agaricomycetidae</taxon>
        <taxon>Atheliales</taxon>
        <taxon>Atheliaceae</taxon>
        <taxon>Athelia</taxon>
    </lineage>
</organism>
<dbReference type="SUPFAM" id="SSF48403">
    <property type="entry name" value="Ankyrin repeat"/>
    <property type="match status" value="1"/>
</dbReference>
<feature type="chain" id="PRO_5007875309" description="Extracellular membrane protein CFEM domain-containing protein" evidence="1">
    <location>
        <begin position="23"/>
        <end position="179"/>
    </location>
</feature>
<sequence length="179" mass="18713">MIPSSIFCLALALLTSSPFTKAQSDNVTCTSNPAGWALSCLQSSVTGCSSSDTSCLCSSLSSNGNFEIFDDKCLSDGCFNNPQPSGTTPAQVTAAYSSAVAAQSSMGNEEVARVLLDCGANLNVTSAGNIAEALLECNGDMTAIWGCWDTTLAAASRQIYDEIIRWPLSNRVDSEVRLA</sequence>
<evidence type="ECO:0000313" key="3">
    <source>
        <dbReference type="Proteomes" id="UP000076532"/>
    </source>
</evidence>
<accession>A0A166ILR6</accession>
<protein>
    <recommendedName>
        <fullName evidence="4">Extracellular membrane protein CFEM domain-containing protein</fullName>
    </recommendedName>
</protein>
<keyword evidence="1" id="KW-0732">Signal</keyword>
<keyword evidence="3" id="KW-1185">Reference proteome</keyword>
<evidence type="ECO:0000313" key="2">
    <source>
        <dbReference type="EMBL" id="KZP19959.1"/>
    </source>
</evidence>
<evidence type="ECO:0000256" key="1">
    <source>
        <dbReference type="SAM" id="SignalP"/>
    </source>
</evidence>
<dbReference type="EMBL" id="KV417559">
    <property type="protein sequence ID" value="KZP19959.1"/>
    <property type="molecule type" value="Genomic_DNA"/>
</dbReference>
<name>A0A166ILR6_9AGAM</name>
<dbReference type="Proteomes" id="UP000076532">
    <property type="component" value="Unassembled WGS sequence"/>
</dbReference>
<reference evidence="2 3" key="1">
    <citation type="journal article" date="2016" name="Mol. Biol. Evol.">
        <title>Comparative Genomics of Early-Diverging Mushroom-Forming Fungi Provides Insights into the Origins of Lignocellulose Decay Capabilities.</title>
        <authorList>
            <person name="Nagy L.G."/>
            <person name="Riley R."/>
            <person name="Tritt A."/>
            <person name="Adam C."/>
            <person name="Daum C."/>
            <person name="Floudas D."/>
            <person name="Sun H."/>
            <person name="Yadav J.S."/>
            <person name="Pangilinan J."/>
            <person name="Larsson K.H."/>
            <person name="Matsuura K."/>
            <person name="Barry K."/>
            <person name="Labutti K."/>
            <person name="Kuo R."/>
            <person name="Ohm R.A."/>
            <person name="Bhattacharya S.S."/>
            <person name="Shirouzu T."/>
            <person name="Yoshinaga Y."/>
            <person name="Martin F.M."/>
            <person name="Grigoriev I.V."/>
            <person name="Hibbett D.S."/>
        </authorList>
    </citation>
    <scope>NUCLEOTIDE SEQUENCE [LARGE SCALE GENOMIC DNA]</scope>
    <source>
        <strain evidence="2 3">CBS 109695</strain>
    </source>
</reference>